<dbReference type="Gene3D" id="1.20.5.5270">
    <property type="match status" value="1"/>
</dbReference>
<dbReference type="InterPro" id="IPR014721">
    <property type="entry name" value="Ribsml_uS5_D2-typ_fold_subgr"/>
</dbReference>
<dbReference type="CDD" id="cd19500">
    <property type="entry name" value="RecA-like_Lon"/>
    <property type="match status" value="1"/>
</dbReference>
<dbReference type="SUPFAM" id="SSF52540">
    <property type="entry name" value="P-loop containing nucleoside triphosphate hydrolases"/>
    <property type="match status" value="1"/>
</dbReference>
<feature type="active site" evidence="10 12">
    <location>
        <position position="676"/>
    </location>
</feature>
<dbReference type="NCBIfam" id="NF008053">
    <property type="entry name" value="PRK10787.1"/>
    <property type="match status" value="1"/>
</dbReference>
<dbReference type="InterPro" id="IPR003593">
    <property type="entry name" value="AAA+_ATPase"/>
</dbReference>
<dbReference type="SMART" id="SM00464">
    <property type="entry name" value="LON"/>
    <property type="match status" value="1"/>
</dbReference>
<dbReference type="Gene3D" id="1.20.58.1480">
    <property type="match status" value="1"/>
</dbReference>
<dbReference type="Gene3D" id="3.40.50.300">
    <property type="entry name" value="P-loop containing nucleotide triphosphate hydrolases"/>
    <property type="match status" value="1"/>
</dbReference>
<dbReference type="InterPro" id="IPR027543">
    <property type="entry name" value="Lon_bac"/>
</dbReference>
<dbReference type="GO" id="GO:0016887">
    <property type="term" value="F:ATP hydrolysis activity"/>
    <property type="evidence" value="ECO:0007669"/>
    <property type="project" value="UniProtKB-UniRule"/>
</dbReference>
<comment type="induction">
    <text evidence="10">By heat shock.</text>
</comment>
<evidence type="ECO:0000256" key="1">
    <source>
        <dbReference type="ARBA" id="ARBA00004496"/>
    </source>
</evidence>
<evidence type="ECO:0000256" key="6">
    <source>
        <dbReference type="ARBA" id="ARBA00022825"/>
    </source>
</evidence>
<dbReference type="Pfam" id="PF00004">
    <property type="entry name" value="AAA"/>
    <property type="match status" value="1"/>
</dbReference>
<proteinExistence type="evidence at transcript level"/>
<dbReference type="SUPFAM" id="SSF54211">
    <property type="entry name" value="Ribosomal protein S5 domain 2-like"/>
    <property type="match status" value="1"/>
</dbReference>
<dbReference type="Pfam" id="PF02190">
    <property type="entry name" value="LON_substr_bdg"/>
    <property type="match status" value="1"/>
</dbReference>
<dbReference type="Gene3D" id="1.10.8.60">
    <property type="match status" value="1"/>
</dbReference>
<evidence type="ECO:0000313" key="17">
    <source>
        <dbReference type="EMBL" id="TDR22321.1"/>
    </source>
</evidence>
<comment type="subcellular location">
    <subcellularLocation>
        <location evidence="1 10 11">Cytoplasm</location>
    </subcellularLocation>
</comment>
<dbReference type="PROSITE" id="PS51786">
    <property type="entry name" value="LON_PROTEOLYTIC"/>
    <property type="match status" value="1"/>
</dbReference>
<dbReference type="InterPro" id="IPR046336">
    <property type="entry name" value="Lon_prtase_N_sf"/>
</dbReference>
<organism evidence="17 18">
    <name type="scientific">Marinicella litoralis</name>
    <dbReference type="NCBI Taxonomy" id="644220"/>
    <lineage>
        <taxon>Bacteria</taxon>
        <taxon>Pseudomonadati</taxon>
        <taxon>Pseudomonadota</taxon>
        <taxon>Gammaproteobacteria</taxon>
        <taxon>Lysobacterales</taxon>
        <taxon>Marinicellaceae</taxon>
        <taxon>Marinicella</taxon>
    </lineage>
</organism>
<keyword evidence="5 10" id="KW-0378">Hydrolase</keyword>
<keyword evidence="7 10" id="KW-0067">ATP-binding</keyword>
<evidence type="ECO:0000256" key="13">
    <source>
        <dbReference type="PIRSR" id="PIRSR001174-2"/>
    </source>
</evidence>
<dbReference type="SUPFAM" id="SSF88697">
    <property type="entry name" value="PUA domain-like"/>
    <property type="match status" value="1"/>
</dbReference>
<evidence type="ECO:0000313" key="18">
    <source>
        <dbReference type="Proteomes" id="UP000295724"/>
    </source>
</evidence>
<evidence type="ECO:0000256" key="3">
    <source>
        <dbReference type="ARBA" id="ARBA00022670"/>
    </source>
</evidence>
<dbReference type="EC" id="3.4.21.53" evidence="10 11"/>
<dbReference type="FunFam" id="3.30.230.10:FF:000010">
    <property type="entry name" value="Lon protease"/>
    <property type="match status" value="1"/>
</dbReference>
<feature type="domain" description="Lon proteolytic" evidence="15">
    <location>
        <begin position="589"/>
        <end position="770"/>
    </location>
</feature>
<protein>
    <recommendedName>
        <fullName evidence="10 11">Lon protease</fullName>
        <ecNumber evidence="10 11">3.4.21.53</ecNumber>
    </recommendedName>
    <alternativeName>
        <fullName evidence="10">ATP-dependent protease La</fullName>
    </alternativeName>
</protein>
<keyword evidence="4 10" id="KW-0547">Nucleotide-binding</keyword>
<dbReference type="GO" id="GO:0034605">
    <property type="term" value="P:cellular response to heat"/>
    <property type="evidence" value="ECO:0007669"/>
    <property type="project" value="UniProtKB-UniRule"/>
</dbReference>
<dbReference type="Pfam" id="PF05362">
    <property type="entry name" value="Lon_C"/>
    <property type="match status" value="1"/>
</dbReference>
<dbReference type="GO" id="GO:0004252">
    <property type="term" value="F:serine-type endopeptidase activity"/>
    <property type="evidence" value="ECO:0007669"/>
    <property type="project" value="UniProtKB-UniRule"/>
</dbReference>
<evidence type="ECO:0000256" key="12">
    <source>
        <dbReference type="PIRSR" id="PIRSR001174-1"/>
    </source>
</evidence>
<keyword evidence="6 10" id="KW-0720">Serine protease</keyword>
<dbReference type="GO" id="GO:0006515">
    <property type="term" value="P:protein quality control for misfolded or incompletely synthesized proteins"/>
    <property type="evidence" value="ECO:0007669"/>
    <property type="project" value="UniProtKB-UniRule"/>
</dbReference>
<comment type="catalytic activity">
    <reaction evidence="9 10 11 14">
        <text>Hydrolysis of proteins in presence of ATP.</text>
        <dbReference type="EC" id="3.4.21.53"/>
    </reaction>
</comment>
<comment type="subunit">
    <text evidence="10 11">Homohexamer. Organized in a ring with a central cavity.</text>
</comment>
<evidence type="ECO:0000256" key="10">
    <source>
        <dbReference type="HAMAP-Rule" id="MF_01973"/>
    </source>
</evidence>
<dbReference type="PANTHER" id="PTHR10046">
    <property type="entry name" value="ATP DEPENDENT LON PROTEASE FAMILY MEMBER"/>
    <property type="match status" value="1"/>
</dbReference>
<dbReference type="InterPro" id="IPR008269">
    <property type="entry name" value="Lon_proteolytic"/>
</dbReference>
<dbReference type="AlphaFoldDB" id="A0A4V6PXY6"/>
<dbReference type="InterPro" id="IPR027065">
    <property type="entry name" value="Lon_Prtase"/>
</dbReference>
<keyword evidence="2 10" id="KW-0963">Cytoplasm</keyword>
<gene>
    <name evidence="10" type="primary">lon</name>
    <name evidence="17" type="ORF">C8D91_0803</name>
</gene>
<dbReference type="InterPro" id="IPR003111">
    <property type="entry name" value="Lon_prtase_N"/>
</dbReference>
<dbReference type="GO" id="GO:0005737">
    <property type="term" value="C:cytoplasm"/>
    <property type="evidence" value="ECO:0007669"/>
    <property type="project" value="UniProtKB-SubCell"/>
</dbReference>
<accession>A0A4V6PXY6</accession>
<dbReference type="SMART" id="SM00382">
    <property type="entry name" value="AAA"/>
    <property type="match status" value="1"/>
</dbReference>
<dbReference type="RefSeq" id="WP_099018974.1">
    <property type="nucleotide sequence ID" value="NZ_NIHB01000002.1"/>
</dbReference>
<sequence length="800" mass="88966">MTNPQDKSSVLPLRDVVIFPGMVVPLFVGREKSVLALESAMKSNQPVVLVAQKQPEIDEPKIDDIYEIGTLSSILQMVKLQDGTHKVLIEGKSRVRIQNLEDSEYFKAHYVELKTTGSTGDAEEKAMKRALKDRFKDYVRKHKKIPKEIISNITSIEDVGKLTDTISAHLVIKHQDKQNLLEVMDENHRLESILAMIEAELELIVMEKKIRGRVKGQIEKNQREYYLNEQIKAIKKELTDIDDSHSEYADLEKKIAETKLSKSAQEKVDAEFKKLQMMPPMSAEATVVRNYLDTILALPWQQRSELKLDLAYAKKVLDEDHYGLDEIKERILEYLAVQQRTPKMKGAIMCLVGPPGVGKTSLGKSIAKATNRQFSRFSLGGVSDESEIRGHRRTYIGSMPGRVIQNITKVKACNPVMILDELDKMSRDFRGDPAAALLEVLDPEQNSAFTDHYLEVDFDLSEVMFIATANSLNIPAPLRDRMEIIRIPGYTEEEKIEIAVRYLIPKQLKAHGLKKSEVKLSRAAIKDVVRYYTRESGVRNLEREVAKIARKAVKQILTDKDTTAINVSIKNLQDFLGVKKVSFGVAEKADEVGTVTGLAWTEVGGDLLQIEAAAYPGTGKLSLTGHLGTVMKESIQAALSVVKSRASLFGVAPEMFTKYDIHVHVPEGATPKDGPSAGIGMCTALVSALSQNPVKANVAMTGEITLRGRVLAIGGLKEKLLAALRGGVKTVIIPKENEKNISEMPAQITEKLNIVPVKWIDEVLTLALSQKIKYKPPVEAESGEVAIIKKESAVQNEKSH</sequence>
<dbReference type="GO" id="GO:0005524">
    <property type="term" value="F:ATP binding"/>
    <property type="evidence" value="ECO:0007669"/>
    <property type="project" value="UniProtKB-UniRule"/>
</dbReference>
<dbReference type="InterPro" id="IPR015947">
    <property type="entry name" value="PUA-like_sf"/>
</dbReference>
<evidence type="ECO:0000256" key="2">
    <source>
        <dbReference type="ARBA" id="ARBA00022490"/>
    </source>
</evidence>
<dbReference type="InterPro" id="IPR003959">
    <property type="entry name" value="ATPase_AAA_core"/>
</dbReference>
<evidence type="ECO:0000256" key="14">
    <source>
        <dbReference type="PROSITE-ProRule" id="PRU01122"/>
    </source>
</evidence>
<comment type="function">
    <text evidence="10">ATP-dependent serine protease that mediates the selective degradation of mutant and abnormal proteins as well as certain short-lived regulatory proteins. Required for cellular homeostasis and for survival from DNA damage and developmental changes induced by stress. Degrades polypeptides processively to yield small peptide fragments that are 5 to 10 amino acids long. Binds to DNA in a double-stranded, site-specific manner.</text>
</comment>
<evidence type="ECO:0000256" key="5">
    <source>
        <dbReference type="ARBA" id="ARBA00022801"/>
    </source>
</evidence>
<evidence type="ECO:0000256" key="8">
    <source>
        <dbReference type="ARBA" id="ARBA00023016"/>
    </source>
</evidence>
<evidence type="ECO:0000256" key="4">
    <source>
        <dbReference type="ARBA" id="ARBA00022741"/>
    </source>
</evidence>
<dbReference type="Gene3D" id="3.30.230.10">
    <property type="match status" value="1"/>
</dbReference>
<feature type="domain" description="Lon N-terminal" evidence="16">
    <location>
        <begin position="8"/>
        <end position="201"/>
    </location>
</feature>
<keyword evidence="8 10" id="KW-0346">Stress response</keyword>
<dbReference type="FunFam" id="1.20.5.5270:FF:000002">
    <property type="entry name" value="Lon protease homolog"/>
    <property type="match status" value="1"/>
</dbReference>
<dbReference type="PRINTS" id="PR00830">
    <property type="entry name" value="ENDOLAPTASE"/>
</dbReference>
<comment type="similarity">
    <text evidence="10 11 14">Belongs to the peptidase S16 family.</text>
</comment>
<dbReference type="OrthoDB" id="9803599at2"/>
<dbReference type="Pfam" id="PF22667">
    <property type="entry name" value="Lon_lid"/>
    <property type="match status" value="1"/>
</dbReference>
<feature type="active site" evidence="10 12">
    <location>
        <position position="719"/>
    </location>
</feature>
<evidence type="ECO:0000256" key="11">
    <source>
        <dbReference type="PIRNR" id="PIRNR001174"/>
    </source>
</evidence>
<dbReference type="FunFam" id="3.40.50.300:FF:000021">
    <property type="entry name" value="Lon protease homolog"/>
    <property type="match status" value="1"/>
</dbReference>
<dbReference type="GO" id="GO:0043565">
    <property type="term" value="F:sequence-specific DNA binding"/>
    <property type="evidence" value="ECO:0007669"/>
    <property type="project" value="UniProtKB-UniRule"/>
</dbReference>
<dbReference type="GO" id="GO:0004176">
    <property type="term" value="F:ATP-dependent peptidase activity"/>
    <property type="evidence" value="ECO:0007669"/>
    <property type="project" value="UniProtKB-UniRule"/>
</dbReference>
<evidence type="ECO:0000259" key="15">
    <source>
        <dbReference type="PROSITE" id="PS51786"/>
    </source>
</evidence>
<dbReference type="InterPro" id="IPR027417">
    <property type="entry name" value="P-loop_NTPase"/>
</dbReference>
<dbReference type="InterPro" id="IPR020568">
    <property type="entry name" value="Ribosomal_Su5_D2-typ_SF"/>
</dbReference>
<dbReference type="NCBIfam" id="TIGR00763">
    <property type="entry name" value="lon"/>
    <property type="match status" value="1"/>
</dbReference>
<feature type="binding site" evidence="10 13">
    <location>
        <begin position="353"/>
        <end position="360"/>
    </location>
    <ligand>
        <name>ATP</name>
        <dbReference type="ChEBI" id="CHEBI:30616"/>
    </ligand>
</feature>
<evidence type="ECO:0000256" key="9">
    <source>
        <dbReference type="ARBA" id="ARBA00050665"/>
    </source>
</evidence>
<name>A0A4V6PXY6_9GAMM</name>
<keyword evidence="18" id="KW-1185">Reference proteome</keyword>
<reference evidence="17 18" key="1">
    <citation type="submission" date="2019-03" db="EMBL/GenBank/DDBJ databases">
        <title>Genomic Encyclopedia of Type Strains, Phase IV (KMG-IV): sequencing the most valuable type-strain genomes for metagenomic binning, comparative biology and taxonomic classification.</title>
        <authorList>
            <person name="Goeker M."/>
        </authorList>
    </citation>
    <scope>NUCLEOTIDE SEQUENCE [LARGE SCALE GENOMIC DNA]</scope>
    <source>
        <strain evidence="17 18">DSM 25488</strain>
    </source>
</reference>
<dbReference type="HAMAP" id="MF_01973">
    <property type="entry name" value="lon_bact"/>
    <property type="match status" value="1"/>
</dbReference>
<keyword evidence="3 10" id="KW-0645">Protease</keyword>
<comment type="caution">
    <text evidence="17">The sequence shown here is derived from an EMBL/GenBank/DDBJ whole genome shotgun (WGS) entry which is preliminary data.</text>
</comment>
<dbReference type="EMBL" id="SNZB01000002">
    <property type="protein sequence ID" value="TDR22321.1"/>
    <property type="molecule type" value="Genomic_DNA"/>
</dbReference>
<dbReference type="InterPro" id="IPR004815">
    <property type="entry name" value="Lon_bac/euk-typ"/>
</dbReference>
<dbReference type="PROSITE" id="PS51787">
    <property type="entry name" value="LON_N"/>
    <property type="match status" value="1"/>
</dbReference>
<dbReference type="Proteomes" id="UP000295724">
    <property type="component" value="Unassembled WGS sequence"/>
</dbReference>
<evidence type="ECO:0000256" key="7">
    <source>
        <dbReference type="ARBA" id="ARBA00022840"/>
    </source>
</evidence>
<evidence type="ECO:0000259" key="16">
    <source>
        <dbReference type="PROSITE" id="PS51787"/>
    </source>
</evidence>
<dbReference type="InterPro" id="IPR054594">
    <property type="entry name" value="Lon_lid"/>
</dbReference>
<dbReference type="Gene3D" id="2.30.130.40">
    <property type="entry name" value="LON domain-like"/>
    <property type="match status" value="1"/>
</dbReference>
<dbReference type="PIRSF" id="PIRSF001174">
    <property type="entry name" value="Lon_proteas"/>
    <property type="match status" value="1"/>
</dbReference>